<evidence type="ECO:0000313" key="2">
    <source>
        <dbReference type="Proteomes" id="UP000004121"/>
    </source>
</evidence>
<reference evidence="1 2" key="1">
    <citation type="submission" date="2009-04" db="EMBL/GenBank/DDBJ databases">
        <authorList>
            <person name="Qin X."/>
            <person name="Bachman B."/>
            <person name="Battles P."/>
            <person name="Bell A."/>
            <person name="Bess C."/>
            <person name="Bickham C."/>
            <person name="Chaboub L."/>
            <person name="Chen D."/>
            <person name="Coyle M."/>
            <person name="Deiros D.R."/>
            <person name="Dinh H."/>
            <person name="Forbes L."/>
            <person name="Fowler G."/>
            <person name="Francisco L."/>
            <person name="Fu Q."/>
            <person name="Gubbala S."/>
            <person name="Hale W."/>
            <person name="Han Y."/>
            <person name="Hemphill L."/>
            <person name="Highlander S.K."/>
            <person name="Hirani K."/>
            <person name="Hogues M."/>
            <person name="Jackson L."/>
            <person name="Jakkamsetti A."/>
            <person name="Javaid M."/>
            <person name="Jiang H."/>
            <person name="Korchina V."/>
            <person name="Kovar C."/>
            <person name="Lara F."/>
            <person name="Lee S."/>
            <person name="Mata R."/>
            <person name="Mathew T."/>
            <person name="Moen C."/>
            <person name="Morales K."/>
            <person name="Munidasa M."/>
            <person name="Nazareth L."/>
            <person name="Ngo R."/>
            <person name="Nguyen L."/>
            <person name="Okwuonu G."/>
            <person name="Ongeri F."/>
            <person name="Patil S."/>
            <person name="Petrosino J."/>
            <person name="Pham C."/>
            <person name="Pham P."/>
            <person name="Pu L.-L."/>
            <person name="Puazo M."/>
            <person name="Raj R."/>
            <person name="Reid J."/>
            <person name="Rouhana J."/>
            <person name="Saada N."/>
            <person name="Shang Y."/>
            <person name="Simmons D."/>
            <person name="Thornton R."/>
            <person name="Warren J."/>
            <person name="Weissenberger G."/>
            <person name="Zhang J."/>
            <person name="Zhang L."/>
            <person name="Zhou C."/>
            <person name="Zhu D."/>
            <person name="Muzny D."/>
            <person name="Worley K."/>
            <person name="Gibbs R."/>
        </authorList>
    </citation>
    <scope>NUCLEOTIDE SEQUENCE [LARGE SCALE GENOMIC DNA]</scope>
    <source>
        <strain evidence="1 2">F0268</strain>
    </source>
</reference>
<sequence length="91" mass="10583">MSRLFCIFPRIFFGFFLHFLKVLSQGFSSELSSTSCLRTISEFLRKKNFSLNFAKKHSQVLFYHGIITQIFLSEEKRKISARASGTPKPTR</sequence>
<dbReference type="EMBL" id="ACKX01000170">
    <property type="protein sequence ID" value="EEJ51057.1"/>
    <property type="molecule type" value="Genomic_DNA"/>
</dbReference>
<accession>C2KYX1</accession>
<proteinExistence type="predicted"/>
<dbReference type="STRING" id="585501.HMPREF6123_1690"/>
<name>C2KYX1_9FIRM</name>
<dbReference type="InParanoid" id="C2KYX1"/>
<organism evidence="1 2">
    <name type="scientific">Oribacterium sinus F0268</name>
    <dbReference type="NCBI Taxonomy" id="585501"/>
    <lineage>
        <taxon>Bacteria</taxon>
        <taxon>Bacillati</taxon>
        <taxon>Bacillota</taxon>
        <taxon>Clostridia</taxon>
        <taxon>Lachnospirales</taxon>
        <taxon>Lachnospiraceae</taxon>
        <taxon>Oribacterium</taxon>
    </lineage>
</organism>
<evidence type="ECO:0000313" key="1">
    <source>
        <dbReference type="EMBL" id="EEJ51057.1"/>
    </source>
</evidence>
<keyword evidence="2" id="KW-1185">Reference proteome</keyword>
<protein>
    <submittedName>
        <fullName evidence="1">Uncharacterized protein</fullName>
    </submittedName>
</protein>
<dbReference type="HOGENOM" id="CLU_2424078_0_0_9"/>
<comment type="caution">
    <text evidence="1">The sequence shown here is derived from an EMBL/GenBank/DDBJ whole genome shotgun (WGS) entry which is preliminary data.</text>
</comment>
<dbReference type="Proteomes" id="UP000004121">
    <property type="component" value="Unassembled WGS sequence"/>
</dbReference>
<dbReference type="AlphaFoldDB" id="C2KYX1"/>
<gene>
    <name evidence="1" type="ORF">HMPREF6123_1690</name>
</gene>